<evidence type="ECO:0000259" key="1">
    <source>
        <dbReference type="Pfam" id="PF14200"/>
    </source>
</evidence>
<feature type="domain" description="Ricin B lectin" evidence="1">
    <location>
        <begin position="3"/>
        <end position="48"/>
    </location>
</feature>
<dbReference type="InterPro" id="IPR035992">
    <property type="entry name" value="Ricin_B-like_lectins"/>
</dbReference>
<dbReference type="PROSITE" id="PS50231">
    <property type="entry name" value="RICIN_B_LECTIN"/>
    <property type="match status" value="1"/>
</dbReference>
<dbReference type="Pfam" id="PF14200">
    <property type="entry name" value="RicinB_lectin_2"/>
    <property type="match status" value="1"/>
</dbReference>
<accession>A0ABN3LU66</accession>
<dbReference type="Proteomes" id="UP001501777">
    <property type="component" value="Unassembled WGS sequence"/>
</dbReference>
<dbReference type="CDD" id="cd00161">
    <property type="entry name" value="beta-trefoil_Ricin-like"/>
    <property type="match status" value="1"/>
</dbReference>
<dbReference type="Gene3D" id="2.80.10.50">
    <property type="match status" value="1"/>
</dbReference>
<gene>
    <name evidence="2" type="ORF">GCM10010276_31850</name>
</gene>
<keyword evidence="3" id="KW-1185">Reference proteome</keyword>
<comment type="caution">
    <text evidence="2">The sequence shown here is derived from an EMBL/GenBank/DDBJ whole genome shotgun (WGS) entry which is preliminary data.</text>
</comment>
<dbReference type="SUPFAM" id="SSF50370">
    <property type="entry name" value="Ricin B-like lectins"/>
    <property type="match status" value="1"/>
</dbReference>
<dbReference type="EMBL" id="BAAASG010000007">
    <property type="protein sequence ID" value="GAA2490355.1"/>
    <property type="molecule type" value="Genomic_DNA"/>
</dbReference>
<protein>
    <recommendedName>
        <fullName evidence="1">Ricin B lectin domain-containing protein</fullName>
    </recommendedName>
</protein>
<evidence type="ECO:0000313" key="3">
    <source>
        <dbReference type="Proteomes" id="UP001501777"/>
    </source>
</evidence>
<evidence type="ECO:0000313" key="2">
    <source>
        <dbReference type="EMBL" id="GAA2490355.1"/>
    </source>
</evidence>
<proteinExistence type="predicted"/>
<name>A0ABN3LU66_STRLO</name>
<organism evidence="2 3">
    <name type="scientific">Streptomyces longisporus</name>
    <dbReference type="NCBI Taxonomy" id="1948"/>
    <lineage>
        <taxon>Bacteria</taxon>
        <taxon>Bacillati</taxon>
        <taxon>Actinomycetota</taxon>
        <taxon>Actinomycetes</taxon>
        <taxon>Kitasatosporales</taxon>
        <taxon>Streptomycetaceae</taxon>
        <taxon>Streptomyces</taxon>
    </lineage>
</organism>
<dbReference type="InterPro" id="IPR000772">
    <property type="entry name" value="Ricin_B_lectin"/>
</dbReference>
<reference evidence="2 3" key="1">
    <citation type="journal article" date="2019" name="Int. J. Syst. Evol. Microbiol.">
        <title>The Global Catalogue of Microorganisms (GCM) 10K type strain sequencing project: providing services to taxonomists for standard genome sequencing and annotation.</title>
        <authorList>
            <consortium name="The Broad Institute Genomics Platform"/>
            <consortium name="The Broad Institute Genome Sequencing Center for Infectious Disease"/>
            <person name="Wu L."/>
            <person name="Ma J."/>
        </authorList>
    </citation>
    <scope>NUCLEOTIDE SEQUENCE [LARGE SCALE GENOMIC DNA]</scope>
    <source>
        <strain evidence="2 3">JCM 4395</strain>
    </source>
</reference>
<sequence>MIGGYVTSTNVNSGKCLEVAGSSTANGAALDQSTCNTNQQWMVVRRSSSGLRGDRRLLRGVAVAGPCVPVEGEATDKGG</sequence>